<comment type="caution">
    <text evidence="10">The sequence shown here is derived from an EMBL/GenBank/DDBJ whole genome shotgun (WGS) entry which is preliminary data.</text>
</comment>
<keyword evidence="6" id="KW-0143">Chaperone</keyword>
<protein>
    <submittedName>
        <fullName evidence="10">Peptidyl-prolyl cis-trans isomerase D</fullName>
    </submittedName>
</protein>
<dbReference type="EMBL" id="RCDA01000007">
    <property type="protein sequence ID" value="RLK46411.1"/>
    <property type="molecule type" value="Genomic_DNA"/>
</dbReference>
<dbReference type="InterPro" id="IPR027304">
    <property type="entry name" value="Trigger_fact/SurA_dom_sf"/>
</dbReference>
<dbReference type="PANTHER" id="PTHR47529">
    <property type="entry name" value="PEPTIDYL-PROLYL CIS-TRANS ISOMERASE D"/>
    <property type="match status" value="1"/>
</dbReference>
<comment type="subcellular location">
    <subcellularLocation>
        <location evidence="1">Cell membrane</location>
        <topology evidence="1">Single-pass type II membrane protein</topology>
    </subcellularLocation>
</comment>
<accession>A0A498C1S8</accession>
<dbReference type="AlphaFoldDB" id="A0A498C1S8"/>
<proteinExistence type="inferred from homology"/>
<keyword evidence="11" id="KW-1185">Reference proteome</keyword>
<evidence type="ECO:0000256" key="7">
    <source>
        <dbReference type="ARBA" id="ARBA00038408"/>
    </source>
</evidence>
<dbReference type="GO" id="GO:0005886">
    <property type="term" value="C:plasma membrane"/>
    <property type="evidence" value="ECO:0007669"/>
    <property type="project" value="UniProtKB-SubCell"/>
</dbReference>
<dbReference type="GO" id="GO:0003755">
    <property type="term" value="F:peptidyl-prolyl cis-trans isomerase activity"/>
    <property type="evidence" value="ECO:0007669"/>
    <property type="project" value="InterPro"/>
</dbReference>
<dbReference type="OrthoDB" id="9812372at2"/>
<gene>
    <name evidence="10" type="ORF">DFR31_2700</name>
</gene>
<dbReference type="InterPro" id="IPR052029">
    <property type="entry name" value="PpiD_chaperone"/>
</dbReference>
<dbReference type="PANTHER" id="PTHR47529:SF1">
    <property type="entry name" value="PERIPLASMIC CHAPERONE PPID"/>
    <property type="match status" value="1"/>
</dbReference>
<keyword evidence="3 8" id="KW-0812">Transmembrane</keyword>
<evidence type="ECO:0000256" key="5">
    <source>
        <dbReference type="ARBA" id="ARBA00023136"/>
    </source>
</evidence>
<sequence length="484" mass="54120">MLEAIRSAVKGWVAWAVVIVISLPFVIVGGYSYFAGDDGGVVAEVEGIEITRDQVTERFRQQRQQLEQFFGDLDEAGVDEETLRREALEGLVEEALLHALVTDGKLRVSDRAVAQRIRQQDIFHQGGTFSMERYQQLLSANRLTPDQYEEMVRRDLLTEQFQGAVANSAITRDWDLQRLSALDRQQRDIQYLVLSAQADPDAVSDEAVEAHYEQYADRYMAPRQVRLAYVELHQDELAPDDSTRYFEMTEDAANVAYEQPDTLQPVADLLGVELAYSDWVPEDGSGEGIWGDSEVLAAAFSEDVLELGYNSDLIELDSGHAVLFRVDDVQDAQPLGLDEVADEIREELAEEQARLNARNLGELLEGEIAEGADMAALAEREGVELRSAEGLDRGTVTDDLPTRVVDRAFRLPRPSDDRPSVGGTSIQGGDYAVVQVIGVTDGDTDLADDERQQWRAELQQVFSQSEWQALMNALRAEMDVKMRD</sequence>
<evidence type="ECO:0000256" key="8">
    <source>
        <dbReference type="SAM" id="Phobius"/>
    </source>
</evidence>
<feature type="transmembrane region" description="Helical" evidence="8">
    <location>
        <begin position="12"/>
        <end position="34"/>
    </location>
</feature>
<evidence type="ECO:0000256" key="3">
    <source>
        <dbReference type="ARBA" id="ARBA00022692"/>
    </source>
</evidence>
<evidence type="ECO:0000256" key="4">
    <source>
        <dbReference type="ARBA" id="ARBA00022989"/>
    </source>
</evidence>
<evidence type="ECO:0000256" key="2">
    <source>
        <dbReference type="ARBA" id="ARBA00022475"/>
    </source>
</evidence>
<evidence type="ECO:0000256" key="1">
    <source>
        <dbReference type="ARBA" id="ARBA00004401"/>
    </source>
</evidence>
<name>A0A498C1S8_9GAMM</name>
<keyword evidence="5 8" id="KW-0472">Membrane</keyword>
<organism evidence="10 11">
    <name type="scientific">Alkalispirillum mobile</name>
    <dbReference type="NCBI Taxonomy" id="85925"/>
    <lineage>
        <taxon>Bacteria</taxon>
        <taxon>Pseudomonadati</taxon>
        <taxon>Pseudomonadota</taxon>
        <taxon>Gammaproteobacteria</taxon>
        <taxon>Chromatiales</taxon>
        <taxon>Ectothiorhodospiraceae</taxon>
        <taxon>Alkalispirillum</taxon>
    </lineage>
</organism>
<evidence type="ECO:0000256" key="6">
    <source>
        <dbReference type="ARBA" id="ARBA00023186"/>
    </source>
</evidence>
<dbReference type="RefSeq" id="WP_121443201.1">
    <property type="nucleotide sequence ID" value="NZ_RCDA01000007.1"/>
</dbReference>
<evidence type="ECO:0000313" key="10">
    <source>
        <dbReference type="EMBL" id="RLK46411.1"/>
    </source>
</evidence>
<comment type="similarity">
    <text evidence="7">Belongs to the PpiD chaperone family.</text>
</comment>
<feature type="domain" description="PpiC" evidence="9">
    <location>
        <begin position="203"/>
        <end position="342"/>
    </location>
</feature>
<keyword evidence="10" id="KW-0413">Isomerase</keyword>
<keyword evidence="2" id="KW-1003">Cell membrane</keyword>
<dbReference type="Pfam" id="PF13624">
    <property type="entry name" value="SurA_N_3"/>
    <property type="match status" value="1"/>
</dbReference>
<evidence type="ECO:0000259" key="9">
    <source>
        <dbReference type="Pfam" id="PF13145"/>
    </source>
</evidence>
<dbReference type="Pfam" id="PF13145">
    <property type="entry name" value="Rotamase_2"/>
    <property type="match status" value="1"/>
</dbReference>
<dbReference type="InterPro" id="IPR000297">
    <property type="entry name" value="PPIase_PpiC"/>
</dbReference>
<dbReference type="Gene3D" id="1.10.4030.10">
    <property type="entry name" value="Porin chaperone SurA, peptide-binding domain"/>
    <property type="match status" value="1"/>
</dbReference>
<dbReference type="Proteomes" id="UP000275461">
    <property type="component" value="Unassembled WGS sequence"/>
</dbReference>
<dbReference type="SUPFAM" id="SSF109998">
    <property type="entry name" value="Triger factor/SurA peptide-binding domain-like"/>
    <property type="match status" value="1"/>
</dbReference>
<keyword evidence="4 8" id="KW-1133">Transmembrane helix</keyword>
<evidence type="ECO:0000313" key="11">
    <source>
        <dbReference type="Proteomes" id="UP000275461"/>
    </source>
</evidence>
<reference evidence="10 11" key="1">
    <citation type="submission" date="2018-10" db="EMBL/GenBank/DDBJ databases">
        <title>Genomic Encyclopedia of Type Strains, Phase IV (KMG-IV): sequencing the most valuable type-strain genomes for metagenomic binning, comparative biology and taxonomic classification.</title>
        <authorList>
            <person name="Goeker M."/>
        </authorList>
    </citation>
    <scope>NUCLEOTIDE SEQUENCE [LARGE SCALE GENOMIC DNA]</scope>
    <source>
        <strain evidence="10 11">DSM 12769</strain>
    </source>
</reference>